<keyword evidence="11" id="KW-0175">Coiled coil</keyword>
<dbReference type="GO" id="GO:0005525">
    <property type="term" value="F:GTP binding"/>
    <property type="evidence" value="ECO:0007669"/>
    <property type="project" value="UniProtKB-KW"/>
</dbReference>
<evidence type="ECO:0000256" key="8">
    <source>
        <dbReference type="ARBA" id="ARBA00023134"/>
    </source>
</evidence>
<evidence type="ECO:0000256" key="11">
    <source>
        <dbReference type="SAM" id="Coils"/>
    </source>
</evidence>
<dbReference type="InterPro" id="IPR005225">
    <property type="entry name" value="Small_GTP-bd"/>
</dbReference>
<dbReference type="GO" id="GO:0032543">
    <property type="term" value="P:mitochondrial translation"/>
    <property type="evidence" value="ECO:0007669"/>
    <property type="project" value="UniProtKB-ARBA"/>
</dbReference>
<feature type="coiled-coil region" evidence="11">
    <location>
        <begin position="566"/>
        <end position="595"/>
    </location>
</feature>
<dbReference type="InterPro" id="IPR000795">
    <property type="entry name" value="T_Tr_GTP-bd_dom"/>
</dbReference>
<dbReference type="NCBIfam" id="TIGR00487">
    <property type="entry name" value="IF-2"/>
    <property type="match status" value="1"/>
</dbReference>
<feature type="domain" description="Tr-type G" evidence="13">
    <location>
        <begin position="285"/>
        <end position="460"/>
    </location>
</feature>
<keyword evidence="3" id="KW-0396">Initiation factor</keyword>
<dbReference type="GO" id="GO:0005739">
    <property type="term" value="C:mitochondrion"/>
    <property type="evidence" value="ECO:0007669"/>
    <property type="project" value="UniProtKB-SubCell"/>
</dbReference>
<feature type="region of interest" description="Disordered" evidence="12">
    <location>
        <begin position="49"/>
        <end position="124"/>
    </location>
</feature>
<dbReference type="HAMAP" id="MF_00100_B">
    <property type="entry name" value="IF_2_B"/>
    <property type="match status" value="1"/>
</dbReference>
<dbReference type="GO" id="GO:0003924">
    <property type="term" value="F:GTPase activity"/>
    <property type="evidence" value="ECO:0007669"/>
    <property type="project" value="InterPro"/>
</dbReference>
<evidence type="ECO:0000256" key="9">
    <source>
        <dbReference type="ARBA" id="ARBA00025162"/>
    </source>
</evidence>
<dbReference type="PANTHER" id="PTHR43381:SF20">
    <property type="entry name" value="TRANSLATION INITIATION FACTOR IF-2, MITOCHONDRIAL"/>
    <property type="match status" value="1"/>
</dbReference>
<comment type="similarity">
    <text evidence="2">Belongs to the TRAFAC class translation factor GTPase superfamily. Classic translation factor GTPase family. IF-2 subfamily.</text>
</comment>
<dbReference type="Proteomes" id="UP001152885">
    <property type="component" value="Unassembled WGS sequence"/>
</dbReference>
<dbReference type="FunFam" id="2.40.30.10:FF:000008">
    <property type="entry name" value="Translation initiation factor IF-2"/>
    <property type="match status" value="1"/>
</dbReference>
<keyword evidence="4" id="KW-0547">Nucleotide-binding</keyword>
<evidence type="ECO:0000256" key="10">
    <source>
        <dbReference type="ARBA" id="ARBA00044200"/>
    </source>
</evidence>
<dbReference type="InterPro" id="IPR009000">
    <property type="entry name" value="Transl_B-barrel_sf"/>
</dbReference>
<dbReference type="SUPFAM" id="SSF50447">
    <property type="entry name" value="Translation proteins"/>
    <property type="match status" value="2"/>
</dbReference>
<dbReference type="InterPro" id="IPR044145">
    <property type="entry name" value="IF2_II"/>
</dbReference>
<evidence type="ECO:0000256" key="3">
    <source>
        <dbReference type="ARBA" id="ARBA00022540"/>
    </source>
</evidence>
<dbReference type="InterPro" id="IPR027417">
    <property type="entry name" value="P-loop_NTPase"/>
</dbReference>
<keyword evidence="7" id="KW-0496">Mitochondrion</keyword>
<dbReference type="PROSITE" id="PS51722">
    <property type="entry name" value="G_TR_2"/>
    <property type="match status" value="1"/>
</dbReference>
<protein>
    <recommendedName>
        <fullName evidence="10">Translation initiation factor IF-2, mitochondrial</fullName>
    </recommendedName>
</protein>
<dbReference type="InterPro" id="IPR000178">
    <property type="entry name" value="TF_IF2_bacterial-like"/>
</dbReference>
<dbReference type="Gene3D" id="3.40.50.300">
    <property type="entry name" value="P-loop containing nucleotide triphosphate hydrolases"/>
    <property type="match status" value="1"/>
</dbReference>
<dbReference type="FunFam" id="3.40.50.10050:FF:000001">
    <property type="entry name" value="Translation initiation factor IF-2"/>
    <property type="match status" value="1"/>
</dbReference>
<keyword evidence="15" id="KW-1185">Reference proteome</keyword>
<dbReference type="Pfam" id="PF22042">
    <property type="entry name" value="EF-G_D2"/>
    <property type="match status" value="1"/>
</dbReference>
<dbReference type="InterPro" id="IPR023115">
    <property type="entry name" value="TIF_IF2_dom3"/>
</dbReference>
<keyword evidence="8" id="KW-0342">GTP-binding</keyword>
<dbReference type="FunFam" id="3.40.50.300:FF:000019">
    <property type="entry name" value="Translation initiation factor IF-2"/>
    <property type="match status" value="1"/>
</dbReference>
<evidence type="ECO:0000313" key="14">
    <source>
        <dbReference type="EMBL" id="CAI5760238.1"/>
    </source>
</evidence>
<dbReference type="Pfam" id="PF04760">
    <property type="entry name" value="IF2_N"/>
    <property type="match status" value="1"/>
</dbReference>
<feature type="compositionally biased region" description="Low complexity" evidence="12">
    <location>
        <begin position="49"/>
        <end position="68"/>
    </location>
</feature>
<evidence type="ECO:0000256" key="7">
    <source>
        <dbReference type="ARBA" id="ARBA00023128"/>
    </source>
</evidence>
<accession>A0A9W4TXK5</accession>
<comment type="function">
    <text evidence="9">One of the essential components for the initiation of protein synthesis. Protects formylmethionyl-tRNA from spontaneous hydrolysis and promotes its binding to the 30S ribosomal subunits. Also involved in the hydrolysis of GTP during the formation of the 70S ribosomal complex.</text>
</comment>
<dbReference type="OrthoDB" id="361630at2759"/>
<feature type="region of interest" description="Disordered" evidence="12">
    <location>
        <begin position="137"/>
        <end position="171"/>
    </location>
</feature>
<dbReference type="InterPro" id="IPR006847">
    <property type="entry name" value="IF2_N"/>
</dbReference>
<dbReference type="AlphaFoldDB" id="A0A9W4TXK5"/>
<dbReference type="CDD" id="cd01887">
    <property type="entry name" value="IF2_eIF5B"/>
    <property type="match status" value="1"/>
</dbReference>
<organism evidence="14 15">
    <name type="scientific">Candida verbasci</name>
    <dbReference type="NCBI Taxonomy" id="1227364"/>
    <lineage>
        <taxon>Eukaryota</taxon>
        <taxon>Fungi</taxon>
        <taxon>Dikarya</taxon>
        <taxon>Ascomycota</taxon>
        <taxon>Saccharomycotina</taxon>
        <taxon>Pichiomycetes</taxon>
        <taxon>Debaryomycetaceae</taxon>
        <taxon>Candida/Lodderomyces clade</taxon>
        <taxon>Candida</taxon>
    </lineage>
</organism>
<dbReference type="FunFam" id="2.40.30.10:FF:000126">
    <property type="entry name" value="Mitochondrial translation initiation factor"/>
    <property type="match status" value="1"/>
</dbReference>
<dbReference type="GO" id="GO:0003743">
    <property type="term" value="F:translation initiation factor activity"/>
    <property type="evidence" value="ECO:0007669"/>
    <property type="project" value="UniProtKB-KW"/>
</dbReference>
<dbReference type="InterPro" id="IPR036925">
    <property type="entry name" value="TIF_IF2_dom3_sf"/>
</dbReference>
<comment type="caution">
    <text evidence="14">The sequence shown here is derived from an EMBL/GenBank/DDBJ whole genome shotgun (WGS) entry which is preliminary data.</text>
</comment>
<name>A0A9W4TXK5_9ASCO</name>
<dbReference type="CDD" id="cd03702">
    <property type="entry name" value="IF2_mtIF2_II"/>
    <property type="match status" value="1"/>
</dbReference>
<dbReference type="InterPro" id="IPR053905">
    <property type="entry name" value="EF-G-like_DII"/>
</dbReference>
<dbReference type="NCBIfam" id="TIGR00231">
    <property type="entry name" value="small_GTP"/>
    <property type="match status" value="1"/>
</dbReference>
<dbReference type="CDD" id="cd03692">
    <property type="entry name" value="mtIF2_IVc"/>
    <property type="match status" value="1"/>
</dbReference>
<dbReference type="SUPFAM" id="SSF52540">
    <property type="entry name" value="P-loop containing nucleoside triphosphate hydrolases"/>
    <property type="match status" value="1"/>
</dbReference>
<proteinExistence type="inferred from homology"/>
<reference evidence="14" key="1">
    <citation type="submission" date="2022-12" db="EMBL/GenBank/DDBJ databases">
        <authorList>
            <person name="Brejova B."/>
        </authorList>
    </citation>
    <scope>NUCLEOTIDE SEQUENCE</scope>
</reference>
<dbReference type="Pfam" id="PF11987">
    <property type="entry name" value="IF-2"/>
    <property type="match status" value="1"/>
</dbReference>
<feature type="compositionally biased region" description="Polar residues" evidence="12">
    <location>
        <begin position="137"/>
        <end position="148"/>
    </location>
</feature>
<dbReference type="Pfam" id="PF00009">
    <property type="entry name" value="GTP_EFTU"/>
    <property type="match status" value="1"/>
</dbReference>
<evidence type="ECO:0000256" key="2">
    <source>
        <dbReference type="ARBA" id="ARBA00007733"/>
    </source>
</evidence>
<dbReference type="Gene3D" id="2.40.30.10">
    <property type="entry name" value="Translation factors"/>
    <property type="match status" value="2"/>
</dbReference>
<keyword evidence="5" id="KW-0648">Protein biosynthesis</keyword>
<dbReference type="SUPFAM" id="SSF52156">
    <property type="entry name" value="Initiation factor IF2/eIF5b, domain 3"/>
    <property type="match status" value="1"/>
</dbReference>
<evidence type="ECO:0000256" key="5">
    <source>
        <dbReference type="ARBA" id="ARBA00022917"/>
    </source>
</evidence>
<dbReference type="EMBL" id="CANTUO010000006">
    <property type="protein sequence ID" value="CAI5760238.1"/>
    <property type="molecule type" value="Genomic_DNA"/>
</dbReference>
<evidence type="ECO:0000256" key="1">
    <source>
        <dbReference type="ARBA" id="ARBA00004173"/>
    </source>
</evidence>
<dbReference type="InterPro" id="IPR015760">
    <property type="entry name" value="TIF_IF2"/>
</dbReference>
<gene>
    <name evidence="14" type="ORF">CANVERA_P4748</name>
</gene>
<evidence type="ECO:0000259" key="13">
    <source>
        <dbReference type="PROSITE" id="PS51722"/>
    </source>
</evidence>
<keyword evidence="6" id="KW-0809">Transit peptide</keyword>
<comment type="subcellular location">
    <subcellularLocation>
        <location evidence="1">Mitochondrion</location>
    </subcellularLocation>
</comment>
<evidence type="ECO:0000256" key="4">
    <source>
        <dbReference type="ARBA" id="ARBA00022741"/>
    </source>
</evidence>
<dbReference type="Gene3D" id="3.40.50.10050">
    <property type="entry name" value="Translation initiation factor IF- 2, domain 3"/>
    <property type="match status" value="1"/>
</dbReference>
<evidence type="ECO:0000256" key="12">
    <source>
        <dbReference type="SAM" id="MobiDB-lite"/>
    </source>
</evidence>
<evidence type="ECO:0000256" key="6">
    <source>
        <dbReference type="ARBA" id="ARBA00022946"/>
    </source>
</evidence>
<dbReference type="PANTHER" id="PTHR43381">
    <property type="entry name" value="TRANSLATION INITIATION FACTOR IF-2-RELATED"/>
    <property type="match status" value="1"/>
</dbReference>
<sequence length="816" mass="91581">MINRCLRLPRCNLQRRSYSDVLKKPNRFAEQFKNKGNEGSNRFADQYNTNQKQQSSKNSSISNQAQNQGRENQSEVDNSQDSTNRFARQLENSPKTAQNENQNFTPRQDQNGSKDNQLKTEKPTNRFAKQYEISKQNQRALNNQSNVNKSEKPANRFAGQYDKSPKLDSKQTRFDQLKKQLNKTTAKPKVLKKQVKKKAKNRKIIKIHIPPVISVSNFAASMNVTLNELFKKLQGLGFEDIRHNYMLDKETAALVADEFDIEIDTSEQSKDDIFPDKVNESLLTERPPVVTIMGHVDHGKTTILDYLRKSSIVDKEFGGITQHIGAFSVTAPISKKKITFLDTPGHAAFLKMRERGAVITDIVILVVAGDDSVKPQTIEAIKHAKKSGVPMIVAINKCDKYGIKIDKVLSDLSANGVEIEDYGGDTQTVQVSGKTGLNMDKLEEAVITLSELSEFKAEPKGVAAEGWIIESEVVKGLGNVATVLVRRGSLKPGDFIVAGDTYCKIRAMKDEFNKPVKLATPSTPVQIMGWKTLPNSGESIIQAKNEQSAKKCIDYRIAKFQEIQSIRHIEDINKQRAEEIENAKKQEKINALKAAGLDTTELENKKEDLVKKCSYIIKSDVFGSAEAIKESIDGLGNEEVKSVVINHEAGPPSEGDVELAKTFNAKIFCFNVKVPRNIQMKADKDKVEIVEHNIIYRLIEEVTDDLCSHLAPRIETKITGEVDIKDVFTITAHQQKVKVAGCKVATGLITRNSNVKVLRKRQEIYKGTLSSLKYIKDDISEAKKGNECGLMFSKWSDFESGDKIQVYEEIEHKRFL</sequence>
<evidence type="ECO:0000313" key="15">
    <source>
        <dbReference type="Proteomes" id="UP001152885"/>
    </source>
</evidence>
<feature type="compositionally biased region" description="Polar residues" evidence="12">
    <location>
        <begin position="69"/>
        <end position="115"/>
    </location>
</feature>